<sequence>MKELYEPLWDDIYEKLRSQNQRIRAIWIADVAQQGQSGILNESILGNDPSWYDHGRDLLVLLNQFKIPQPVVGVGHSMGGTQLAHLSLMHPSLFEGLILVDPVIQRENATRKYVLLSTYRRDLWPSRKQAAEKFQSSPFYQAWDPRVLEKWIEFGLRDLPTKLHPNSSNTRDPSVTLATSKAQEVFTFSRTSYIDKRTGLPRGNPFEDMHLDDIDDLPFYRPEPPQIFRRLPELKPSVLYLFGETSPHSYPAARQEKLRTTGTGVGGSGGASRGRVREVVLPCGHLIPMELVDESAQASADFIGSEMFRWKSRKSKFQKAWDQVPLDERVAIDEQWESHIGAPPKRSKF</sequence>
<dbReference type="Pfam" id="PF00561">
    <property type="entry name" value="Abhydrolase_1"/>
    <property type="match status" value="1"/>
</dbReference>
<dbReference type="GeneID" id="27677427"/>
<dbReference type="OrthoDB" id="94039at2759"/>
<dbReference type="STRING" id="27334.A0A0A2J5S2"/>
<evidence type="ECO:0000313" key="2">
    <source>
        <dbReference type="EMBL" id="KGO62707.1"/>
    </source>
</evidence>
<accession>A0A0A2J5S2</accession>
<dbReference type="Gene3D" id="3.40.50.1820">
    <property type="entry name" value="alpha/beta hydrolase"/>
    <property type="match status" value="1"/>
</dbReference>
<dbReference type="GO" id="GO:0072330">
    <property type="term" value="P:monocarboxylic acid biosynthetic process"/>
    <property type="evidence" value="ECO:0007669"/>
    <property type="project" value="UniProtKB-ARBA"/>
</dbReference>
<keyword evidence="3" id="KW-1185">Reference proteome</keyword>
<dbReference type="VEuPathDB" id="FungiDB:PEXP_048840"/>
<dbReference type="HOGENOM" id="CLU_036837_0_0_1"/>
<dbReference type="AlphaFoldDB" id="A0A0A2J5S2"/>
<name>A0A0A2J5S2_PENEN</name>
<proteinExistence type="predicted"/>
<dbReference type="InterPro" id="IPR000073">
    <property type="entry name" value="AB_hydrolase_1"/>
</dbReference>
<feature type="domain" description="AB hydrolase-1" evidence="1">
    <location>
        <begin position="21"/>
        <end position="111"/>
    </location>
</feature>
<dbReference type="InterPro" id="IPR029058">
    <property type="entry name" value="AB_hydrolase_fold"/>
</dbReference>
<dbReference type="Proteomes" id="UP000030143">
    <property type="component" value="Unassembled WGS sequence"/>
</dbReference>
<dbReference type="EMBL" id="JQFZ01000020">
    <property type="protein sequence ID" value="KGO62707.1"/>
    <property type="molecule type" value="Genomic_DNA"/>
</dbReference>
<gene>
    <name evidence="2" type="ORF">PEX2_047330</name>
</gene>
<evidence type="ECO:0000259" key="1">
    <source>
        <dbReference type="Pfam" id="PF00561"/>
    </source>
</evidence>
<evidence type="ECO:0000313" key="3">
    <source>
        <dbReference type="Proteomes" id="UP000030143"/>
    </source>
</evidence>
<dbReference type="GO" id="GO:0017000">
    <property type="term" value="P:antibiotic biosynthetic process"/>
    <property type="evidence" value="ECO:0007669"/>
    <property type="project" value="UniProtKB-ARBA"/>
</dbReference>
<reference evidence="2 3" key="1">
    <citation type="journal article" date="2015" name="Mol. Plant Microbe Interact.">
        <title>Genome, transcriptome, and functional analyses of Penicillium expansum provide new insights into secondary metabolism and pathogenicity.</title>
        <authorList>
            <person name="Ballester A.R."/>
            <person name="Marcet-Houben M."/>
            <person name="Levin E."/>
            <person name="Sela N."/>
            <person name="Selma-Lazaro C."/>
            <person name="Carmona L."/>
            <person name="Wisniewski M."/>
            <person name="Droby S."/>
            <person name="Gonzalez-Candelas L."/>
            <person name="Gabaldon T."/>
        </authorList>
    </citation>
    <scope>NUCLEOTIDE SEQUENCE [LARGE SCALE GENOMIC DNA]</scope>
    <source>
        <strain evidence="2 3">MD-8</strain>
    </source>
</reference>
<dbReference type="RefSeq" id="XP_016603238.1">
    <property type="nucleotide sequence ID" value="XM_016742008.1"/>
</dbReference>
<dbReference type="SUPFAM" id="SSF53474">
    <property type="entry name" value="alpha/beta-Hydrolases"/>
    <property type="match status" value="1"/>
</dbReference>
<comment type="caution">
    <text evidence="2">The sequence shown here is derived from an EMBL/GenBank/DDBJ whole genome shotgun (WGS) entry which is preliminary data.</text>
</comment>
<organism evidence="2 3">
    <name type="scientific">Penicillium expansum</name>
    <name type="common">Blue mold rot fungus</name>
    <dbReference type="NCBI Taxonomy" id="27334"/>
    <lineage>
        <taxon>Eukaryota</taxon>
        <taxon>Fungi</taxon>
        <taxon>Dikarya</taxon>
        <taxon>Ascomycota</taxon>
        <taxon>Pezizomycotina</taxon>
        <taxon>Eurotiomycetes</taxon>
        <taxon>Eurotiomycetidae</taxon>
        <taxon>Eurotiales</taxon>
        <taxon>Aspergillaceae</taxon>
        <taxon>Penicillium</taxon>
    </lineage>
</organism>
<protein>
    <recommendedName>
        <fullName evidence="1">AB hydrolase-1 domain-containing protein</fullName>
    </recommendedName>
</protein>
<dbReference type="PhylomeDB" id="A0A0A2J5S2"/>